<protein>
    <recommendedName>
        <fullName evidence="3">Zinc knuckle CX2CX4HX4C domain-containing protein</fullName>
    </recommendedName>
</protein>
<dbReference type="Proteomes" id="UP001497516">
    <property type="component" value="Chromosome 5"/>
</dbReference>
<gene>
    <name evidence="1" type="ORF">LTRI10_LOCUS29785</name>
</gene>
<evidence type="ECO:0000313" key="2">
    <source>
        <dbReference type="Proteomes" id="UP001497516"/>
    </source>
</evidence>
<dbReference type="AlphaFoldDB" id="A0AAV2ETT5"/>
<accession>A0AAV2ETT5</accession>
<sequence>MEYNSVEGVEWVASMIGPPLWTDQGMRVGAQLGSAKVCVELDEEYMYPTRIKMYLDDYPPLEVEVYYCNLPLICKKCQRLGHNCDRMGNKKWVNRDARVGEKVITLEPGVEDLKSSKEVEVANEEEPVLSNTFRIEEELYGIPVTSFVEVVNGLAGSVASPKASMHEV</sequence>
<reference evidence="1 2" key="1">
    <citation type="submission" date="2024-04" db="EMBL/GenBank/DDBJ databases">
        <authorList>
            <person name="Fracassetti M."/>
        </authorList>
    </citation>
    <scope>NUCLEOTIDE SEQUENCE [LARGE SCALE GENOMIC DNA]</scope>
</reference>
<evidence type="ECO:0008006" key="3">
    <source>
        <dbReference type="Google" id="ProtNLM"/>
    </source>
</evidence>
<organism evidence="1 2">
    <name type="scientific">Linum trigynum</name>
    <dbReference type="NCBI Taxonomy" id="586398"/>
    <lineage>
        <taxon>Eukaryota</taxon>
        <taxon>Viridiplantae</taxon>
        <taxon>Streptophyta</taxon>
        <taxon>Embryophyta</taxon>
        <taxon>Tracheophyta</taxon>
        <taxon>Spermatophyta</taxon>
        <taxon>Magnoliopsida</taxon>
        <taxon>eudicotyledons</taxon>
        <taxon>Gunneridae</taxon>
        <taxon>Pentapetalae</taxon>
        <taxon>rosids</taxon>
        <taxon>fabids</taxon>
        <taxon>Malpighiales</taxon>
        <taxon>Linaceae</taxon>
        <taxon>Linum</taxon>
    </lineage>
</organism>
<keyword evidence="2" id="KW-1185">Reference proteome</keyword>
<evidence type="ECO:0000313" key="1">
    <source>
        <dbReference type="EMBL" id="CAL1388885.1"/>
    </source>
</evidence>
<proteinExistence type="predicted"/>
<name>A0AAV2ETT5_9ROSI</name>
<dbReference type="EMBL" id="OZ034818">
    <property type="protein sequence ID" value="CAL1388885.1"/>
    <property type="molecule type" value="Genomic_DNA"/>
</dbReference>